<evidence type="ECO:0000256" key="5">
    <source>
        <dbReference type="RuleBase" id="RU363037"/>
    </source>
</evidence>
<dbReference type="InterPro" id="IPR020058">
    <property type="entry name" value="Glu/Gln-tRNA-synth_Ib_cat-dom"/>
</dbReference>
<gene>
    <name evidence="7" type="ORF">DRI96_01230</name>
</gene>
<dbReference type="GO" id="GO:0006424">
    <property type="term" value="P:glutamyl-tRNA aminoacylation"/>
    <property type="evidence" value="ECO:0007669"/>
    <property type="project" value="TreeGrafter"/>
</dbReference>
<accession>A0A662DI69</accession>
<evidence type="ECO:0000256" key="3">
    <source>
        <dbReference type="ARBA" id="ARBA00022840"/>
    </source>
</evidence>
<keyword evidence="2 5" id="KW-0547">Nucleotide-binding</keyword>
<dbReference type="AlphaFoldDB" id="A0A662DI69"/>
<keyword evidence="4 5" id="KW-0030">Aminoacyl-tRNA synthetase</keyword>
<dbReference type="InterPro" id="IPR049940">
    <property type="entry name" value="GluQ/Sye"/>
</dbReference>
<dbReference type="Pfam" id="PF00749">
    <property type="entry name" value="tRNA-synt_1c"/>
    <property type="match status" value="1"/>
</dbReference>
<keyword evidence="1 5" id="KW-0436">Ligase</keyword>
<dbReference type="InterPro" id="IPR000924">
    <property type="entry name" value="Glu/Gln-tRNA-synth"/>
</dbReference>
<evidence type="ECO:0000256" key="1">
    <source>
        <dbReference type="ARBA" id="ARBA00022598"/>
    </source>
</evidence>
<organism evidence="7 8">
    <name type="scientific">Aerophobetes bacterium</name>
    <dbReference type="NCBI Taxonomy" id="2030807"/>
    <lineage>
        <taxon>Bacteria</taxon>
        <taxon>Candidatus Aerophobota</taxon>
    </lineage>
</organism>
<dbReference type="InterPro" id="IPR001412">
    <property type="entry name" value="aa-tRNA-synth_I_CS"/>
</dbReference>
<dbReference type="EMBL" id="QMQB01000031">
    <property type="protein sequence ID" value="RLE14578.1"/>
    <property type="molecule type" value="Genomic_DNA"/>
</dbReference>
<evidence type="ECO:0000256" key="4">
    <source>
        <dbReference type="ARBA" id="ARBA00023146"/>
    </source>
</evidence>
<dbReference type="GO" id="GO:0004818">
    <property type="term" value="F:glutamate-tRNA ligase activity"/>
    <property type="evidence" value="ECO:0007669"/>
    <property type="project" value="TreeGrafter"/>
</dbReference>
<comment type="caution">
    <text evidence="7">The sequence shown here is derived from an EMBL/GenBank/DDBJ whole genome shotgun (WGS) entry which is preliminary data.</text>
</comment>
<name>A0A662DI69_UNCAE</name>
<protein>
    <submittedName>
        <fullName evidence="7">Glutamate--tRNA ligase</fullName>
    </submittedName>
</protein>
<evidence type="ECO:0000256" key="2">
    <source>
        <dbReference type="ARBA" id="ARBA00022741"/>
    </source>
</evidence>
<evidence type="ECO:0000259" key="6">
    <source>
        <dbReference type="Pfam" id="PF00749"/>
    </source>
</evidence>
<reference evidence="7 8" key="1">
    <citation type="submission" date="2018-06" db="EMBL/GenBank/DDBJ databases">
        <title>Extensive metabolic versatility and redundancy in microbially diverse, dynamic hydrothermal sediments.</title>
        <authorList>
            <person name="Dombrowski N."/>
            <person name="Teske A."/>
            <person name="Baker B.J."/>
        </authorList>
    </citation>
    <scope>NUCLEOTIDE SEQUENCE [LARGE SCALE GENOMIC DNA]</scope>
    <source>
        <strain evidence="7">B19_G9</strain>
    </source>
</reference>
<evidence type="ECO:0000313" key="8">
    <source>
        <dbReference type="Proteomes" id="UP000267654"/>
    </source>
</evidence>
<dbReference type="Gene3D" id="3.40.50.620">
    <property type="entry name" value="HUPs"/>
    <property type="match status" value="1"/>
</dbReference>
<comment type="similarity">
    <text evidence="5">Belongs to the class-I aminoacyl-tRNA synthetase family.</text>
</comment>
<dbReference type="InterPro" id="IPR014729">
    <property type="entry name" value="Rossmann-like_a/b/a_fold"/>
</dbReference>
<dbReference type="Proteomes" id="UP000267654">
    <property type="component" value="Unassembled WGS sequence"/>
</dbReference>
<dbReference type="PRINTS" id="PR00987">
    <property type="entry name" value="TRNASYNTHGLU"/>
</dbReference>
<sequence length="157" mass="18623">MQIRVRFAPSPTGELHIGGVRTALFNWLFARHHKGRFILRIEDTDILRSQENFTNSIIDNLKWLGLNWDEGPEVGGEYGPYFQSQRLAIYKKYADYLLKEGKAYFCYCTPEELELRKKQMQKEGKPPVYDGHCRNLSYKEREKFEREGRKPTVRFKV</sequence>
<dbReference type="GO" id="GO:0005524">
    <property type="term" value="F:ATP binding"/>
    <property type="evidence" value="ECO:0007669"/>
    <property type="project" value="UniProtKB-KW"/>
</dbReference>
<dbReference type="PANTHER" id="PTHR43311">
    <property type="entry name" value="GLUTAMATE--TRNA LIGASE"/>
    <property type="match status" value="1"/>
</dbReference>
<keyword evidence="5" id="KW-0648">Protein biosynthesis</keyword>
<feature type="domain" description="Glutamyl/glutaminyl-tRNA synthetase class Ib catalytic" evidence="6">
    <location>
        <begin position="2"/>
        <end position="157"/>
    </location>
</feature>
<evidence type="ECO:0000313" key="7">
    <source>
        <dbReference type="EMBL" id="RLE14578.1"/>
    </source>
</evidence>
<dbReference type="PANTHER" id="PTHR43311:SF2">
    <property type="entry name" value="GLUTAMATE--TRNA LIGASE, MITOCHONDRIAL-RELATED"/>
    <property type="match status" value="1"/>
</dbReference>
<dbReference type="GO" id="GO:0005829">
    <property type="term" value="C:cytosol"/>
    <property type="evidence" value="ECO:0007669"/>
    <property type="project" value="TreeGrafter"/>
</dbReference>
<proteinExistence type="inferred from homology"/>
<dbReference type="SUPFAM" id="SSF52374">
    <property type="entry name" value="Nucleotidylyl transferase"/>
    <property type="match status" value="1"/>
</dbReference>
<keyword evidence="3 5" id="KW-0067">ATP-binding</keyword>
<feature type="non-terminal residue" evidence="7">
    <location>
        <position position="157"/>
    </location>
</feature>
<dbReference type="PROSITE" id="PS00178">
    <property type="entry name" value="AA_TRNA_LIGASE_I"/>
    <property type="match status" value="1"/>
</dbReference>